<dbReference type="GeneID" id="444571"/>
<dbReference type="CTD" id="444571"/>
<reference evidence="2" key="1">
    <citation type="submission" date="2004-06" db="EMBL/GenBank/DDBJ databases">
        <authorList>
            <consortium name="NIH - Xenopus Gene Collection (XGC) project"/>
        </authorList>
    </citation>
    <scope>NUCLEOTIDE SEQUENCE [LARGE SCALE MRNA]</scope>
    <source>
        <tissue evidence="2">Eye</tissue>
    </source>
</reference>
<evidence type="ECO:0000313" key="3">
    <source>
        <dbReference type="Xenbase" id="XB-GENE-6254881"/>
    </source>
</evidence>
<dbReference type="Xenbase" id="XB-GENE-6254881">
    <property type="gene designation" value="gpx3.S"/>
</dbReference>
<feature type="signal peptide" evidence="1">
    <location>
        <begin position="1"/>
        <end position="21"/>
    </location>
</feature>
<dbReference type="AlphaFoldDB" id="Q6GM37"/>
<evidence type="ECO:0000256" key="1">
    <source>
        <dbReference type="SAM" id="SignalP"/>
    </source>
</evidence>
<dbReference type="Gene3D" id="3.40.30.10">
    <property type="entry name" value="Glutaredoxin"/>
    <property type="match status" value="1"/>
</dbReference>
<gene>
    <name evidence="3" type="primary">gpx3.S</name>
    <name evidence="3" type="synonym">gpx3</name>
    <name evidence="2" type="synonym">MGC84001</name>
</gene>
<dbReference type="KEGG" id="xla:444571"/>
<protein>
    <submittedName>
        <fullName evidence="2">MGC84001 protein</fullName>
    </submittedName>
</protein>
<dbReference type="AGR" id="Xenbase:XB-GENE-6254881"/>
<dbReference type="RefSeq" id="NP_001086142.2">
    <property type="nucleotide sequence ID" value="NM_001092673.1"/>
</dbReference>
<dbReference type="EMBL" id="BC074251">
    <property type="protein sequence ID" value="AAH74251.1"/>
    <property type="molecule type" value="mRNA"/>
</dbReference>
<sequence length="75" mass="8385">MGLKLRGLLMLPCFLAAFINAQNEVDQKSVDCYNSDNSAEGSIYDYGATTIDGSRFIPFKEYQGKYLLFVNVATF</sequence>
<feature type="chain" id="PRO_5004274329" evidence="1">
    <location>
        <begin position="22"/>
        <end position="75"/>
    </location>
</feature>
<proteinExistence type="evidence at transcript level"/>
<keyword evidence="1" id="KW-0732">Signal</keyword>
<name>Q6GM37_XENLA</name>
<dbReference type="OrthoDB" id="446890at2759"/>
<dbReference type="DNASU" id="444571"/>
<organism evidence="2">
    <name type="scientific">Xenopus laevis</name>
    <name type="common">African clawed frog</name>
    <dbReference type="NCBI Taxonomy" id="8355"/>
    <lineage>
        <taxon>Eukaryota</taxon>
        <taxon>Metazoa</taxon>
        <taxon>Chordata</taxon>
        <taxon>Craniata</taxon>
        <taxon>Vertebrata</taxon>
        <taxon>Euteleostomi</taxon>
        <taxon>Amphibia</taxon>
        <taxon>Batrachia</taxon>
        <taxon>Anura</taxon>
        <taxon>Pipoidea</taxon>
        <taxon>Pipidae</taxon>
        <taxon>Xenopodinae</taxon>
        <taxon>Xenopus</taxon>
        <taxon>Xenopus</taxon>
    </lineage>
</organism>
<evidence type="ECO:0000313" key="2">
    <source>
        <dbReference type="EMBL" id="AAH74251.1"/>
    </source>
</evidence>
<accession>Q6GM37</accession>
<dbReference type="Bgee" id="444571">
    <property type="expression patterns" value="Expressed in brain and 16 other cell types or tissues"/>
</dbReference>